<keyword evidence="2" id="KW-1003">Cell membrane</keyword>
<evidence type="ECO:0000256" key="2">
    <source>
        <dbReference type="ARBA" id="ARBA00022475"/>
    </source>
</evidence>
<feature type="transmembrane region" description="Helical" evidence="6">
    <location>
        <begin position="379"/>
        <end position="398"/>
    </location>
</feature>
<feature type="transmembrane region" description="Helical" evidence="6">
    <location>
        <begin position="227"/>
        <end position="257"/>
    </location>
</feature>
<dbReference type="PATRIC" id="fig|1423727.3.peg.1168"/>
<dbReference type="Gene3D" id="1.20.1740.10">
    <property type="entry name" value="Amino acid/polyamine transporter I"/>
    <property type="match status" value="1"/>
</dbReference>
<feature type="transmembrane region" description="Helical" evidence="6">
    <location>
        <begin position="157"/>
        <end position="176"/>
    </location>
</feature>
<dbReference type="RefSeq" id="WP_057894432.1">
    <property type="nucleotide sequence ID" value="NZ_AYZQ01000002.1"/>
</dbReference>
<evidence type="ECO:0000313" key="7">
    <source>
        <dbReference type="EMBL" id="KRM72167.1"/>
    </source>
</evidence>
<feature type="transmembrane region" description="Helical" evidence="6">
    <location>
        <begin position="125"/>
        <end position="145"/>
    </location>
</feature>
<keyword evidence="8" id="KW-1185">Reference proteome</keyword>
<feature type="transmembrane region" description="Helical" evidence="6">
    <location>
        <begin position="321"/>
        <end position="339"/>
    </location>
</feature>
<gene>
    <name evidence="7" type="ORF">FC34_GL001151</name>
</gene>
<evidence type="ECO:0000313" key="8">
    <source>
        <dbReference type="Proteomes" id="UP000051672"/>
    </source>
</evidence>
<feature type="transmembrane region" description="Helical" evidence="6">
    <location>
        <begin position="345"/>
        <end position="367"/>
    </location>
</feature>
<evidence type="ECO:0000256" key="4">
    <source>
        <dbReference type="ARBA" id="ARBA00022989"/>
    </source>
</evidence>
<comment type="caution">
    <text evidence="7">The sequence shown here is derived from an EMBL/GenBank/DDBJ whole genome shotgun (WGS) entry which is preliminary data.</text>
</comment>
<keyword evidence="5 6" id="KW-0472">Membrane</keyword>
<dbReference type="STRING" id="1423727.FC34_GL001151"/>
<protein>
    <submittedName>
        <fullName evidence="7">Amino acid transport protein</fullName>
    </submittedName>
</protein>
<sequence>MQKQAQTQTEMRLPTVFFLGVNGIIGSGIFLLPGHLYQSMGVGSILVMLAVAVSILTIVLCYANMASKITGNGAAWLYTYNAFGRFAGFEVGIFTWLLGIVTLAAEISAFLTMLTPSFPALKQQGMYLTVALGLLFVLIAINFFGPRLTTLADNLSAGAKVAALALFIGIGVFFVHGANFSPLFPASNHLANNFSASYNQVFYMFSGFAFLPITAARMKNPAKNVPIALISVLVTCSLLYMAAQAVAIGVLGSHLAGQTVPIATAFKQLFGQWGYDVMLVGMAASILGVAVSVSYSTPVVASSLASEHNLLPQLLGKTNRFGAPTVALIFTGILCALLLMSGDYFFLISCMVFTSFLQYVPTVLASIKFRKDTRLPKGFDLPGGLTIPILGLLTSAYLLTNFTWLIVGVGILIFILAAIWYRYDDLDRQKHQRKRDVADKDHWV</sequence>
<evidence type="ECO:0000256" key="5">
    <source>
        <dbReference type="ARBA" id="ARBA00023136"/>
    </source>
</evidence>
<organism evidence="7 8">
    <name type="scientific">Lacticaseibacillus brantae DSM 23927</name>
    <dbReference type="NCBI Taxonomy" id="1423727"/>
    <lineage>
        <taxon>Bacteria</taxon>
        <taxon>Bacillati</taxon>
        <taxon>Bacillota</taxon>
        <taxon>Bacilli</taxon>
        <taxon>Lactobacillales</taxon>
        <taxon>Lactobacillaceae</taxon>
        <taxon>Lacticaseibacillus</taxon>
    </lineage>
</organism>
<feature type="transmembrane region" description="Helical" evidence="6">
    <location>
        <begin position="12"/>
        <end position="32"/>
    </location>
</feature>
<dbReference type="PANTHER" id="PTHR42770:SF18">
    <property type="entry name" value="ARGININE_AGMATINE ANTIPORTER"/>
    <property type="match status" value="1"/>
</dbReference>
<proteinExistence type="predicted"/>
<keyword evidence="3 6" id="KW-0812">Transmembrane</keyword>
<dbReference type="InterPro" id="IPR050367">
    <property type="entry name" value="APC_superfamily"/>
</dbReference>
<name>A0A0R2AYK7_9LACO</name>
<accession>A0A0R2AYK7</accession>
<comment type="subcellular location">
    <subcellularLocation>
        <location evidence="1">Cell membrane</location>
        <topology evidence="1">Multi-pass membrane protein</topology>
    </subcellularLocation>
</comment>
<evidence type="ECO:0000256" key="6">
    <source>
        <dbReference type="SAM" id="Phobius"/>
    </source>
</evidence>
<dbReference type="PIRSF" id="PIRSF006060">
    <property type="entry name" value="AA_transporter"/>
    <property type="match status" value="1"/>
</dbReference>
<dbReference type="GO" id="GO:0022857">
    <property type="term" value="F:transmembrane transporter activity"/>
    <property type="evidence" value="ECO:0007669"/>
    <property type="project" value="InterPro"/>
</dbReference>
<keyword evidence="4 6" id="KW-1133">Transmembrane helix</keyword>
<evidence type="ECO:0000256" key="1">
    <source>
        <dbReference type="ARBA" id="ARBA00004651"/>
    </source>
</evidence>
<dbReference type="EMBL" id="AYZQ01000002">
    <property type="protein sequence ID" value="KRM72167.1"/>
    <property type="molecule type" value="Genomic_DNA"/>
</dbReference>
<dbReference type="Proteomes" id="UP000051672">
    <property type="component" value="Unassembled WGS sequence"/>
</dbReference>
<reference evidence="7 8" key="1">
    <citation type="journal article" date="2015" name="Genome Announc.">
        <title>Expanding the biotechnology potential of lactobacilli through comparative genomics of 213 strains and associated genera.</title>
        <authorList>
            <person name="Sun Z."/>
            <person name="Harris H.M."/>
            <person name="McCann A."/>
            <person name="Guo C."/>
            <person name="Argimon S."/>
            <person name="Zhang W."/>
            <person name="Yang X."/>
            <person name="Jeffery I.B."/>
            <person name="Cooney J.C."/>
            <person name="Kagawa T.F."/>
            <person name="Liu W."/>
            <person name="Song Y."/>
            <person name="Salvetti E."/>
            <person name="Wrobel A."/>
            <person name="Rasinkangas P."/>
            <person name="Parkhill J."/>
            <person name="Rea M.C."/>
            <person name="O'Sullivan O."/>
            <person name="Ritari J."/>
            <person name="Douillard F.P."/>
            <person name="Paul Ross R."/>
            <person name="Yang R."/>
            <person name="Briner A.E."/>
            <person name="Felis G.E."/>
            <person name="de Vos W.M."/>
            <person name="Barrangou R."/>
            <person name="Klaenhammer T.R."/>
            <person name="Caufield P.W."/>
            <person name="Cui Y."/>
            <person name="Zhang H."/>
            <person name="O'Toole P.W."/>
        </authorList>
    </citation>
    <scope>NUCLEOTIDE SEQUENCE [LARGE SCALE GENOMIC DNA]</scope>
    <source>
        <strain evidence="7 8">DSM 23927</strain>
    </source>
</reference>
<dbReference type="GO" id="GO:0005886">
    <property type="term" value="C:plasma membrane"/>
    <property type="evidence" value="ECO:0007669"/>
    <property type="project" value="UniProtKB-SubCell"/>
</dbReference>
<feature type="transmembrane region" description="Helical" evidence="6">
    <location>
        <begin position="404"/>
        <end position="423"/>
    </location>
</feature>
<feature type="transmembrane region" description="Helical" evidence="6">
    <location>
        <begin position="86"/>
        <end position="105"/>
    </location>
</feature>
<dbReference type="InterPro" id="IPR002293">
    <property type="entry name" value="AA/rel_permease1"/>
</dbReference>
<feature type="transmembrane region" description="Helical" evidence="6">
    <location>
        <begin position="196"/>
        <end position="215"/>
    </location>
</feature>
<dbReference type="Pfam" id="PF13520">
    <property type="entry name" value="AA_permease_2"/>
    <property type="match status" value="1"/>
</dbReference>
<evidence type="ECO:0000256" key="3">
    <source>
        <dbReference type="ARBA" id="ARBA00022692"/>
    </source>
</evidence>
<dbReference type="AlphaFoldDB" id="A0A0R2AYK7"/>
<feature type="transmembrane region" description="Helical" evidence="6">
    <location>
        <begin position="277"/>
        <end position="300"/>
    </location>
</feature>
<feature type="transmembrane region" description="Helical" evidence="6">
    <location>
        <begin position="44"/>
        <end position="65"/>
    </location>
</feature>
<dbReference type="PANTHER" id="PTHR42770">
    <property type="entry name" value="AMINO ACID TRANSPORTER-RELATED"/>
    <property type="match status" value="1"/>
</dbReference>